<accession>B7K3X5</accession>
<organism evidence="1 2">
    <name type="scientific">Rippkaea orientalis (strain PCC 8801 / RF-1)</name>
    <name type="common">Cyanothece sp. (strain PCC 8801)</name>
    <dbReference type="NCBI Taxonomy" id="41431"/>
    <lineage>
        <taxon>Bacteria</taxon>
        <taxon>Bacillati</taxon>
        <taxon>Cyanobacteriota</taxon>
        <taxon>Cyanophyceae</taxon>
        <taxon>Oscillatoriophycideae</taxon>
        <taxon>Chroococcales</taxon>
        <taxon>Aphanothecaceae</taxon>
        <taxon>Rippkaea</taxon>
        <taxon>Rippkaea orientalis</taxon>
    </lineage>
</organism>
<evidence type="ECO:0000313" key="2">
    <source>
        <dbReference type="Proteomes" id="UP000008204"/>
    </source>
</evidence>
<protein>
    <submittedName>
        <fullName evidence="1">Uncharacterized protein</fullName>
    </submittedName>
</protein>
<proteinExistence type="predicted"/>
<keyword evidence="2" id="KW-1185">Reference proteome</keyword>
<dbReference type="KEGG" id="cyp:PCC8801_2507"/>
<dbReference type="Proteomes" id="UP000008204">
    <property type="component" value="Chromosome"/>
</dbReference>
<dbReference type="HOGENOM" id="CLU_2536977_0_0_3"/>
<dbReference type="AlphaFoldDB" id="B7K3X5"/>
<sequence>MSKNGRGKLLNLIRNEYRDAVDQRNLLIIPTVEIFRKSGSHTLVIENVPEMENTLIPDPSVQWEFISIIDYIKKTIGLSFSSP</sequence>
<evidence type="ECO:0000313" key="1">
    <source>
        <dbReference type="EMBL" id="ACK66515.1"/>
    </source>
</evidence>
<dbReference type="STRING" id="41431.PCC8801_2507"/>
<dbReference type="EMBL" id="CP001287">
    <property type="protein sequence ID" value="ACK66515.1"/>
    <property type="molecule type" value="Genomic_DNA"/>
</dbReference>
<reference evidence="2" key="1">
    <citation type="journal article" date="2011" name="MBio">
        <title>Novel metabolic attributes of the genus Cyanothece, comprising a group of unicellular nitrogen-fixing Cyanobacteria.</title>
        <authorList>
            <person name="Bandyopadhyay A."/>
            <person name="Elvitigala T."/>
            <person name="Welsh E."/>
            <person name="Stockel J."/>
            <person name="Liberton M."/>
            <person name="Min H."/>
            <person name="Sherman L.A."/>
            <person name="Pakrasi H.B."/>
        </authorList>
    </citation>
    <scope>NUCLEOTIDE SEQUENCE [LARGE SCALE GENOMIC DNA]</scope>
    <source>
        <strain evidence="2">PCC 8801</strain>
    </source>
</reference>
<gene>
    <name evidence="1" type="ordered locus">PCC8801_2507</name>
</gene>
<name>B7K3X5_RIPO1</name>